<evidence type="ECO:0000256" key="2">
    <source>
        <dbReference type="ARBA" id="ARBA00007688"/>
    </source>
</evidence>
<evidence type="ECO:0000313" key="7">
    <source>
        <dbReference type="WBParaSite" id="HNAJ_0000242601-mRNA-1"/>
    </source>
</evidence>
<reference evidence="7" key="1">
    <citation type="submission" date="2017-02" db="UniProtKB">
        <authorList>
            <consortium name="WormBaseParasite"/>
        </authorList>
    </citation>
    <scope>IDENTIFICATION</scope>
</reference>
<evidence type="ECO:0000256" key="5">
    <source>
        <dbReference type="ARBA" id="ARBA00023242"/>
    </source>
</evidence>
<dbReference type="Pfam" id="PF07571">
    <property type="entry name" value="TAF6_C"/>
    <property type="match status" value="1"/>
</dbReference>
<dbReference type="InterPro" id="IPR037796">
    <property type="entry name" value="TAF6"/>
</dbReference>
<dbReference type="GO" id="GO:0005669">
    <property type="term" value="C:transcription factor TFIID complex"/>
    <property type="evidence" value="ECO:0007669"/>
    <property type="project" value="InterPro"/>
</dbReference>
<dbReference type="GO" id="GO:0003713">
    <property type="term" value="F:transcription coactivator activity"/>
    <property type="evidence" value="ECO:0007669"/>
    <property type="project" value="TreeGrafter"/>
</dbReference>
<evidence type="ECO:0000256" key="4">
    <source>
        <dbReference type="ARBA" id="ARBA00023163"/>
    </source>
</evidence>
<evidence type="ECO:0000256" key="3">
    <source>
        <dbReference type="ARBA" id="ARBA00023015"/>
    </source>
</evidence>
<proteinExistence type="inferred from homology"/>
<dbReference type="GO" id="GO:0046695">
    <property type="term" value="C:SLIK (SAGA-like) complex"/>
    <property type="evidence" value="ECO:0007669"/>
    <property type="project" value="InterPro"/>
</dbReference>
<accession>A0A0R3T5T8</accession>
<dbReference type="PANTHER" id="PTHR10221:SF9">
    <property type="entry name" value="TRANSCRIPTION INITIATION FACTOR TFIID SUBUNIT 6"/>
    <property type="match status" value="1"/>
</dbReference>
<keyword evidence="4" id="KW-0804">Transcription</keyword>
<comment type="similarity">
    <text evidence="2">Belongs to the TAF6 family.</text>
</comment>
<organism evidence="7">
    <name type="scientific">Rodentolepis nana</name>
    <name type="common">Dwarf tapeworm</name>
    <name type="synonym">Hymenolepis nana</name>
    <dbReference type="NCBI Taxonomy" id="102285"/>
    <lineage>
        <taxon>Eukaryota</taxon>
        <taxon>Metazoa</taxon>
        <taxon>Spiralia</taxon>
        <taxon>Lophotrochozoa</taxon>
        <taxon>Platyhelminthes</taxon>
        <taxon>Cestoda</taxon>
        <taxon>Eucestoda</taxon>
        <taxon>Cyclophyllidea</taxon>
        <taxon>Hymenolepididae</taxon>
        <taxon>Rodentolepis</taxon>
    </lineage>
</organism>
<sequence>LYRDICGACIGGSEESRREALEQIVKSAKSKHQNKQLLAFISESVRLNVLQARMGNLLNLMRIVKTLVNSTSIPPDYHLFDIILSCITCCVGEYAFKDTSNEDLHWQVREFSSMQLFNICEKYEPHCKYLTDFILDEIDQTFKSWLDCPVGQTSISRLAGIYGILFCFKKFGFKRLHQFVFPRMPKLCEHLNANLEGRYIITFKRCDTLAVLNEIKLKAVFNKVLGYMMRALAVPLMEYRYMRLLPVSKGAFNVDYGRMGNFLYMNNDEYEDKQKRELKYEKGIKKLELQDSY</sequence>
<protein>
    <submittedName>
        <fullName evidence="7">THO complex subunit 2</fullName>
    </submittedName>
</protein>
<evidence type="ECO:0000256" key="1">
    <source>
        <dbReference type="ARBA" id="ARBA00004123"/>
    </source>
</evidence>
<dbReference type="CDD" id="cd08050">
    <property type="entry name" value="TAF6C"/>
    <property type="match status" value="1"/>
</dbReference>
<dbReference type="InterPro" id="IPR046344">
    <property type="entry name" value="TAF6_C_sf"/>
</dbReference>
<keyword evidence="5" id="KW-0539">Nucleus</keyword>
<name>A0A0R3T5T8_RODNA</name>
<dbReference type="PANTHER" id="PTHR10221">
    <property type="entry name" value="TRANSCRIPTION INITIATION FACTOR TFIID SUBUNIT 6"/>
    <property type="match status" value="1"/>
</dbReference>
<dbReference type="AlphaFoldDB" id="A0A0R3T5T8"/>
<dbReference type="InterPro" id="IPR011442">
    <property type="entry name" value="TAF6_C"/>
</dbReference>
<dbReference type="GO" id="GO:0016251">
    <property type="term" value="F:RNA polymerase II general transcription initiation factor activity"/>
    <property type="evidence" value="ECO:0007669"/>
    <property type="project" value="InterPro"/>
</dbReference>
<dbReference type="STRING" id="102285.A0A0R3T5T8"/>
<feature type="domain" description="TAF6 C-terminal HEAT repeat" evidence="6">
    <location>
        <begin position="2"/>
        <end position="184"/>
    </location>
</feature>
<dbReference type="WBParaSite" id="HNAJ_0000242601-mRNA-1">
    <property type="protein sequence ID" value="HNAJ_0000242601-mRNA-1"/>
    <property type="gene ID" value="HNAJ_0000242601"/>
</dbReference>
<dbReference type="Gene3D" id="1.25.40.770">
    <property type="entry name" value="TAF6, C-terminal HEAT repeat domain"/>
    <property type="match status" value="1"/>
</dbReference>
<evidence type="ECO:0000259" key="6">
    <source>
        <dbReference type="Pfam" id="PF07571"/>
    </source>
</evidence>
<dbReference type="GO" id="GO:0000124">
    <property type="term" value="C:SAGA complex"/>
    <property type="evidence" value="ECO:0007669"/>
    <property type="project" value="InterPro"/>
</dbReference>
<keyword evidence="3" id="KW-0805">Transcription regulation</keyword>
<comment type="subcellular location">
    <subcellularLocation>
        <location evidence="1">Nucleus</location>
    </subcellularLocation>
</comment>
<dbReference type="GO" id="GO:0051123">
    <property type="term" value="P:RNA polymerase II preinitiation complex assembly"/>
    <property type="evidence" value="ECO:0007669"/>
    <property type="project" value="TreeGrafter"/>
</dbReference>